<dbReference type="Proteomes" id="UP000326944">
    <property type="component" value="Chromosome"/>
</dbReference>
<dbReference type="KEGG" id="sulg:FJR48_09405"/>
<dbReference type="InterPro" id="IPR008914">
    <property type="entry name" value="PEBP"/>
</dbReference>
<feature type="signal peptide" evidence="1">
    <location>
        <begin position="1"/>
        <end position="23"/>
    </location>
</feature>
<accession>A0A5P8P2J1</accession>
<feature type="chain" id="PRO_5024819954" evidence="1">
    <location>
        <begin position="24"/>
        <end position="182"/>
    </location>
</feature>
<keyword evidence="3" id="KW-1185">Reference proteome</keyword>
<dbReference type="SUPFAM" id="SSF49777">
    <property type="entry name" value="PEBP-like"/>
    <property type="match status" value="1"/>
</dbReference>
<dbReference type="CDD" id="cd00865">
    <property type="entry name" value="PEBP_bact_arch"/>
    <property type="match status" value="1"/>
</dbReference>
<proteinExistence type="predicted"/>
<dbReference type="OrthoDB" id="9797506at2"/>
<dbReference type="InterPro" id="IPR005247">
    <property type="entry name" value="YbhB_YbcL/LppC-like"/>
</dbReference>
<dbReference type="RefSeq" id="WP_152307880.1">
    <property type="nucleotide sequence ID" value="NZ_CP043617.1"/>
</dbReference>
<evidence type="ECO:0000313" key="3">
    <source>
        <dbReference type="Proteomes" id="UP000326944"/>
    </source>
</evidence>
<organism evidence="2 3">
    <name type="scientific">Sulfurimonas lithotrophica</name>
    <dbReference type="NCBI Taxonomy" id="2590022"/>
    <lineage>
        <taxon>Bacteria</taxon>
        <taxon>Pseudomonadati</taxon>
        <taxon>Campylobacterota</taxon>
        <taxon>Epsilonproteobacteria</taxon>
        <taxon>Campylobacterales</taxon>
        <taxon>Sulfurimonadaceae</taxon>
        <taxon>Sulfurimonas</taxon>
    </lineage>
</organism>
<dbReference type="PANTHER" id="PTHR30289">
    <property type="entry name" value="UNCHARACTERIZED PROTEIN YBCL-RELATED"/>
    <property type="match status" value="1"/>
</dbReference>
<evidence type="ECO:0000313" key="2">
    <source>
        <dbReference type="EMBL" id="QFR49932.1"/>
    </source>
</evidence>
<evidence type="ECO:0000256" key="1">
    <source>
        <dbReference type="SAM" id="SignalP"/>
    </source>
</evidence>
<dbReference type="Pfam" id="PF01161">
    <property type="entry name" value="PBP"/>
    <property type="match status" value="1"/>
</dbReference>
<dbReference type="Gene3D" id="3.90.280.10">
    <property type="entry name" value="PEBP-like"/>
    <property type="match status" value="1"/>
</dbReference>
<name>A0A5P8P2J1_9BACT</name>
<dbReference type="AlphaFoldDB" id="A0A5P8P2J1"/>
<reference evidence="2 3" key="1">
    <citation type="submission" date="2019-09" db="EMBL/GenBank/DDBJ databases">
        <title>Sulfurimonas gotlandica sp. nov., a chemoautotrophic and psychrotolerant epsilonproteobacterium isolated from a pelagic redoxcline, and an emended description of the genus Sulfurimonas.</title>
        <authorList>
            <person name="Wang S."/>
            <person name="Jiang L."/>
            <person name="Shao S."/>
        </authorList>
    </citation>
    <scope>NUCLEOTIDE SEQUENCE [LARGE SCALE GENOMIC DNA]</scope>
    <source>
        <strain evidence="2 3">GYSZ_1</strain>
    </source>
</reference>
<protein>
    <submittedName>
        <fullName evidence="2">YbhB/YbcL family Raf kinase inhibitor-like protein</fullName>
    </submittedName>
</protein>
<keyword evidence="1" id="KW-0732">Signal</keyword>
<dbReference type="InterPro" id="IPR036610">
    <property type="entry name" value="PEBP-like_sf"/>
</dbReference>
<sequence length="182" mass="19748">MKSRFSKIVFLISSVLFSQTLSADGFTLKSDSMIGQISSSQVFNGFGCTGENISPELSWKNPPKGTKSFAVTVYDPDAPTGSGWWHWVVFNIPKDTKKISTNASSLNSLPKGSIQSKTDFGTNSFGGACPPQGDAPHAYITTVYALDTEKLNLDENANPALVGYMINMHTIAKSSVMAYYKR</sequence>
<dbReference type="PANTHER" id="PTHR30289:SF1">
    <property type="entry name" value="PEBP (PHOSPHATIDYLETHANOLAMINE-BINDING PROTEIN) FAMILY PROTEIN"/>
    <property type="match status" value="1"/>
</dbReference>
<dbReference type="NCBIfam" id="TIGR00481">
    <property type="entry name" value="YbhB/YbcL family Raf kinase inhibitor-like protein"/>
    <property type="match status" value="1"/>
</dbReference>
<dbReference type="EMBL" id="CP043617">
    <property type="protein sequence ID" value="QFR49932.1"/>
    <property type="molecule type" value="Genomic_DNA"/>
</dbReference>
<gene>
    <name evidence="2" type="ORF">FJR48_09405</name>
</gene>